<dbReference type="InterPro" id="IPR045229">
    <property type="entry name" value="TPP_enz"/>
</dbReference>
<dbReference type="InterPro" id="IPR011766">
    <property type="entry name" value="TPP_enzyme_TPP-bd"/>
</dbReference>
<reference evidence="7 8" key="1">
    <citation type="submission" date="2019-11" db="EMBL/GenBank/DDBJ databases">
        <title>Type strains purchased from KCTC, JCM and DSMZ.</title>
        <authorList>
            <person name="Lu H."/>
        </authorList>
    </citation>
    <scope>NUCLEOTIDE SEQUENCE [LARGE SCALE GENOMIC DNA]</scope>
    <source>
        <strain evidence="7 8">DSM 103461</strain>
    </source>
</reference>
<dbReference type="Pfam" id="PF02776">
    <property type="entry name" value="TPP_enzyme_N"/>
    <property type="match status" value="1"/>
</dbReference>
<dbReference type="SUPFAM" id="SSF52467">
    <property type="entry name" value="DHS-like NAD/FAD-binding domain"/>
    <property type="match status" value="1"/>
</dbReference>
<evidence type="ECO:0000259" key="6">
    <source>
        <dbReference type="Pfam" id="PF02776"/>
    </source>
</evidence>
<evidence type="ECO:0000313" key="7">
    <source>
        <dbReference type="EMBL" id="MTW35084.1"/>
    </source>
</evidence>
<protein>
    <submittedName>
        <fullName evidence="7">Thiamine pyrophosphate-binding protein</fullName>
    </submittedName>
</protein>
<keyword evidence="2 3" id="KW-0786">Thiamine pyrophosphate</keyword>
<organism evidence="7 8">
    <name type="scientific">Pseudoduganella danionis</name>
    <dbReference type="NCBI Taxonomy" id="1890295"/>
    <lineage>
        <taxon>Bacteria</taxon>
        <taxon>Pseudomonadati</taxon>
        <taxon>Pseudomonadota</taxon>
        <taxon>Betaproteobacteria</taxon>
        <taxon>Burkholderiales</taxon>
        <taxon>Oxalobacteraceae</taxon>
        <taxon>Telluria group</taxon>
        <taxon>Pseudoduganella</taxon>
    </lineage>
</organism>
<dbReference type="EMBL" id="WNKW01000007">
    <property type="protein sequence ID" value="MTW35084.1"/>
    <property type="molecule type" value="Genomic_DNA"/>
</dbReference>
<dbReference type="RefSeq" id="WP_155436432.1">
    <property type="nucleotide sequence ID" value="NZ_JBHLXK010000002.1"/>
</dbReference>
<dbReference type="InterPro" id="IPR012000">
    <property type="entry name" value="Thiamin_PyroP_enz_cen_dom"/>
</dbReference>
<dbReference type="CDD" id="cd00568">
    <property type="entry name" value="TPP_enzymes"/>
    <property type="match status" value="1"/>
</dbReference>
<feature type="domain" description="Thiamine pyrophosphate enzyme central" evidence="4">
    <location>
        <begin position="204"/>
        <end position="340"/>
    </location>
</feature>
<evidence type="ECO:0000259" key="4">
    <source>
        <dbReference type="Pfam" id="PF00205"/>
    </source>
</evidence>
<comment type="caution">
    <text evidence="7">The sequence shown here is derived from an EMBL/GenBank/DDBJ whole genome shotgun (WGS) entry which is preliminary data.</text>
</comment>
<dbReference type="InterPro" id="IPR029061">
    <property type="entry name" value="THDP-binding"/>
</dbReference>
<name>A0ABW9SXR8_9BURK</name>
<evidence type="ECO:0000313" key="8">
    <source>
        <dbReference type="Proteomes" id="UP000735592"/>
    </source>
</evidence>
<evidence type="ECO:0000259" key="5">
    <source>
        <dbReference type="Pfam" id="PF02775"/>
    </source>
</evidence>
<dbReference type="InterPro" id="IPR029035">
    <property type="entry name" value="DHS-like_NAD/FAD-binding_dom"/>
</dbReference>
<evidence type="ECO:0000256" key="1">
    <source>
        <dbReference type="ARBA" id="ARBA00007812"/>
    </source>
</evidence>
<comment type="similarity">
    <text evidence="1 3">Belongs to the TPP enzyme family.</text>
</comment>
<dbReference type="SUPFAM" id="SSF52518">
    <property type="entry name" value="Thiamin diphosphate-binding fold (THDP-binding)"/>
    <property type="match status" value="2"/>
</dbReference>
<dbReference type="Gene3D" id="3.40.50.970">
    <property type="match status" value="2"/>
</dbReference>
<gene>
    <name evidence="7" type="ORF">GM655_19970</name>
</gene>
<dbReference type="Pfam" id="PF02775">
    <property type="entry name" value="TPP_enzyme_C"/>
    <property type="match status" value="1"/>
</dbReference>
<keyword evidence="8" id="KW-1185">Reference proteome</keyword>
<dbReference type="InterPro" id="IPR012001">
    <property type="entry name" value="Thiamin_PyroP_enz_TPP-bd_dom"/>
</dbReference>
<dbReference type="Pfam" id="PF00205">
    <property type="entry name" value="TPP_enzyme_M"/>
    <property type="match status" value="1"/>
</dbReference>
<accession>A0ABW9SXR8</accession>
<evidence type="ECO:0000256" key="2">
    <source>
        <dbReference type="ARBA" id="ARBA00023052"/>
    </source>
</evidence>
<proteinExistence type="inferred from homology"/>
<dbReference type="PANTHER" id="PTHR18968">
    <property type="entry name" value="THIAMINE PYROPHOSPHATE ENZYMES"/>
    <property type="match status" value="1"/>
</dbReference>
<dbReference type="PANTHER" id="PTHR18968:SF142">
    <property type="entry name" value="ACETOLACTATE SYNTHASE"/>
    <property type="match status" value="1"/>
</dbReference>
<evidence type="ECO:0000256" key="3">
    <source>
        <dbReference type="RuleBase" id="RU362132"/>
    </source>
</evidence>
<feature type="domain" description="Thiamine pyrophosphate enzyme TPP-binding" evidence="5">
    <location>
        <begin position="405"/>
        <end position="556"/>
    </location>
</feature>
<feature type="domain" description="Thiamine pyrophosphate enzyme N-terminal TPP-binding" evidence="6">
    <location>
        <begin position="7"/>
        <end position="111"/>
    </location>
</feature>
<sequence>MQQQQIKVAELVAAALEQLDIRHAFGIIGAGNVHLFEAITRRGFTEIVCVHHEQAACMAVQTYYRTSGRIAAALLTTGAGSTNGVTGVVSAWADSIPCLVIAGNENSKFTRSDNPLRMWGVQGYDSCQMVERVSKYQVRVMQAERTVYELEKAVDLALADRPGPCWVEIPMDIQSSRIDPATLAHYQAPVRQNQLDAALSTQLDSVVAALAQAERPLLWLGNGIRLAGAEHLIQPLLEQLGVPALVSWAGIDMIASDHPLVFGRAGVYGQRAANFILQNSDYVLAIGTRLAIPQIGYDLRELARMARIDVVDIDRDEACKHASRTSENLVCDAAQFLPALLARSAATAQPDSAVRLGWLERCRAYEQQFPWVGEEHADPEGFINSYRFMERLNQFFKPDQIVVTDMGTALLSGHQVLRFQQGQRFMTSTGLGEMGYGLPAALGASFATERGEVMCLNCDGGMMMNLQELQTMVHHQLPIKLFIFNNDGYLMIKHTQKSLFKSDYVGTDRKSGVSCPDFSKLATAFDIPSYQIRGWDECDATLAAVQAATGPVICEVFMHPQQLFSPKLGVVAKADGTLVSPPLEDLSPLLPRDVLEQAMLEGMHEKSKSL</sequence>
<dbReference type="CDD" id="cd07035">
    <property type="entry name" value="TPP_PYR_POX_like"/>
    <property type="match status" value="1"/>
</dbReference>
<dbReference type="Proteomes" id="UP000735592">
    <property type="component" value="Unassembled WGS sequence"/>
</dbReference>
<dbReference type="Gene3D" id="3.40.50.1220">
    <property type="entry name" value="TPP-binding domain"/>
    <property type="match status" value="1"/>
</dbReference>